<dbReference type="SUPFAM" id="SSF48452">
    <property type="entry name" value="TPR-like"/>
    <property type="match status" value="1"/>
</dbReference>
<comment type="subcellular location">
    <subcellularLocation>
        <location evidence="1">Cell outer membrane</location>
        <topology evidence="1">Multi-pass membrane protein</topology>
    </subcellularLocation>
</comment>
<evidence type="ECO:0000256" key="6">
    <source>
        <dbReference type="ARBA" id="ARBA00023237"/>
    </source>
</evidence>
<feature type="domain" description="Surface lipoprotein assembly modifier C-terminal" evidence="10">
    <location>
        <begin position="186"/>
        <end position="475"/>
    </location>
</feature>
<evidence type="ECO:0000256" key="1">
    <source>
        <dbReference type="ARBA" id="ARBA00004571"/>
    </source>
</evidence>
<feature type="domain" description="Surface lipoprotein assembly modifier N-terminal TPR repeats region" evidence="11">
    <location>
        <begin position="71"/>
        <end position="157"/>
    </location>
</feature>
<evidence type="ECO:0000256" key="3">
    <source>
        <dbReference type="ARBA" id="ARBA00022692"/>
    </source>
</evidence>
<dbReference type="InterPro" id="IPR007655">
    <property type="entry name" value="Slam_C"/>
</dbReference>
<dbReference type="RefSeq" id="WP_382371118.1">
    <property type="nucleotide sequence ID" value="NZ_JBHLWB010000008.1"/>
</dbReference>
<name>A0ABV6H1R5_9PAST</name>
<dbReference type="Gene3D" id="1.25.40.10">
    <property type="entry name" value="Tetratricopeptide repeat domain"/>
    <property type="match status" value="1"/>
</dbReference>
<evidence type="ECO:0000256" key="9">
    <source>
        <dbReference type="SAM" id="SignalP"/>
    </source>
</evidence>
<keyword evidence="12" id="KW-0449">Lipoprotein</keyword>
<dbReference type="Pfam" id="PF04575">
    <property type="entry name" value="SlipAM"/>
    <property type="match status" value="1"/>
</dbReference>
<keyword evidence="5" id="KW-0472">Membrane</keyword>
<feature type="repeat" description="TPR" evidence="8">
    <location>
        <begin position="101"/>
        <end position="134"/>
    </location>
</feature>
<keyword evidence="2" id="KW-1134">Transmembrane beta strand</keyword>
<sequence>MKRLFITSLLFFSFSAIAQNINEEKPYPELHQSIEFTPVILSNNNPLRPLSAPRKAKLAYSQTIPSTQLVGQINQAIMQQQWDKLPDLLLQYQQLPTYDQGLVHYALANVYYAKQDYATAIYHYRALLKQHPNIIYPRFDFAITLFEDFQYRSASKQLQHVLPFLSGTVQTLAQQYYDALQKQQRWQIEVNFQYIQTDNVNQASSAKTIELNGKRFIKTADSLPQKANGIKYQIGVQRLIPLKDHHFIQPELHYNGIYYWNNQDYNEQTLHLGLSYLYQRALSGWQITPFIEKNWFAHSHYSDYIGGRLTHYQRFPDNYALQNQFTYTHKRYQDTLLAKRYNGQQFDALTILSWKILPSTTLFTGLNVQRDVVNEKASSSKKWQIMLGGQYVNHIVGNQLTLRYAQRHFAAPHYLLQYERKDQEYQIDYALWSPKLVWQGFLPKLHFHYQQIDSNIPVFYSRKNHMIFLTVGKIF</sequence>
<evidence type="ECO:0000256" key="8">
    <source>
        <dbReference type="PROSITE-ProRule" id="PRU00339"/>
    </source>
</evidence>
<comment type="caution">
    <text evidence="12">The sequence shown here is derived from an EMBL/GenBank/DDBJ whole genome shotgun (WGS) entry which is preliminary data.</text>
</comment>
<dbReference type="EMBL" id="JBHLWB010000008">
    <property type="protein sequence ID" value="MFC0309559.1"/>
    <property type="molecule type" value="Genomic_DNA"/>
</dbReference>
<keyword evidence="3" id="KW-0812">Transmembrane</keyword>
<evidence type="ECO:0000256" key="2">
    <source>
        <dbReference type="ARBA" id="ARBA00022452"/>
    </source>
</evidence>
<comment type="similarity">
    <text evidence="7">Belongs to the Slam family.</text>
</comment>
<keyword evidence="4 9" id="KW-0732">Signal</keyword>
<evidence type="ECO:0000313" key="12">
    <source>
        <dbReference type="EMBL" id="MFC0309559.1"/>
    </source>
</evidence>
<reference evidence="12 13" key="1">
    <citation type="submission" date="2024-09" db="EMBL/GenBank/DDBJ databases">
        <authorList>
            <person name="Sun Q."/>
            <person name="Mori K."/>
        </authorList>
    </citation>
    <scope>NUCLEOTIDE SEQUENCE [LARGE SCALE GENOMIC DNA]</scope>
    <source>
        <strain evidence="12 13">CCM 7539</strain>
    </source>
</reference>
<dbReference type="InterPro" id="IPR019734">
    <property type="entry name" value="TPR_rpt"/>
</dbReference>
<dbReference type="InterPro" id="IPR011990">
    <property type="entry name" value="TPR-like_helical_dom_sf"/>
</dbReference>
<evidence type="ECO:0000259" key="11">
    <source>
        <dbReference type="Pfam" id="PF24575"/>
    </source>
</evidence>
<keyword evidence="6" id="KW-0998">Cell outer membrane</keyword>
<proteinExistence type="inferred from homology"/>
<dbReference type="PROSITE" id="PS50005">
    <property type="entry name" value="TPR"/>
    <property type="match status" value="1"/>
</dbReference>
<organism evidence="12 13">
    <name type="scientific">Gallibacterium trehalosifermentans</name>
    <dbReference type="NCBI Taxonomy" id="516935"/>
    <lineage>
        <taxon>Bacteria</taxon>
        <taxon>Pseudomonadati</taxon>
        <taxon>Pseudomonadota</taxon>
        <taxon>Gammaproteobacteria</taxon>
        <taxon>Pasteurellales</taxon>
        <taxon>Pasteurellaceae</taxon>
        <taxon>Gallibacterium</taxon>
    </lineage>
</organism>
<feature type="chain" id="PRO_5045494708" evidence="9">
    <location>
        <begin position="19"/>
        <end position="475"/>
    </location>
</feature>
<evidence type="ECO:0000313" key="13">
    <source>
        <dbReference type="Proteomes" id="UP001589767"/>
    </source>
</evidence>
<dbReference type="Proteomes" id="UP001589767">
    <property type="component" value="Unassembled WGS sequence"/>
</dbReference>
<keyword evidence="8" id="KW-0802">TPR repeat</keyword>
<protein>
    <submittedName>
        <fullName evidence="12">Surface lipoprotein assembly modifier</fullName>
    </submittedName>
</protein>
<evidence type="ECO:0000256" key="5">
    <source>
        <dbReference type="ARBA" id="ARBA00023136"/>
    </source>
</evidence>
<evidence type="ECO:0000259" key="10">
    <source>
        <dbReference type="Pfam" id="PF04575"/>
    </source>
</evidence>
<evidence type="ECO:0000256" key="7">
    <source>
        <dbReference type="ARBA" id="ARBA00023609"/>
    </source>
</evidence>
<evidence type="ECO:0000256" key="4">
    <source>
        <dbReference type="ARBA" id="ARBA00022729"/>
    </source>
</evidence>
<keyword evidence="13" id="KW-1185">Reference proteome</keyword>
<accession>A0ABV6H1R5</accession>
<dbReference type="InterPro" id="IPR057556">
    <property type="entry name" value="TPR_Slam"/>
</dbReference>
<gene>
    <name evidence="12" type="ORF">ACFFHK_07565</name>
</gene>
<dbReference type="Pfam" id="PF24575">
    <property type="entry name" value="TPR_Slam"/>
    <property type="match status" value="1"/>
</dbReference>
<feature type="signal peptide" evidence="9">
    <location>
        <begin position="1"/>
        <end position="18"/>
    </location>
</feature>